<dbReference type="InterPro" id="IPR036621">
    <property type="entry name" value="Anticodon-bd_dom_sf"/>
</dbReference>
<dbReference type="OrthoDB" id="57698at2759"/>
<evidence type="ECO:0000256" key="1">
    <source>
        <dbReference type="ARBA" id="ARBA00004436"/>
    </source>
</evidence>
<evidence type="ECO:0000256" key="6">
    <source>
        <dbReference type="ARBA" id="ARBA00023271"/>
    </source>
</evidence>
<dbReference type="InterPro" id="IPR045864">
    <property type="entry name" value="aa-tRNA-synth_II/BPL/LPL"/>
</dbReference>
<reference evidence="14" key="1">
    <citation type="submission" date="2025-08" db="UniProtKB">
        <authorList>
            <consortium name="Ensembl"/>
        </authorList>
    </citation>
    <scope>IDENTIFICATION</scope>
</reference>
<dbReference type="SUPFAM" id="SSF52954">
    <property type="entry name" value="Class II aaRS ABD-related"/>
    <property type="match status" value="1"/>
</dbReference>
<evidence type="ECO:0000313" key="15">
    <source>
        <dbReference type="Proteomes" id="UP000694559"/>
    </source>
</evidence>
<evidence type="ECO:0000256" key="9">
    <source>
        <dbReference type="ARBA" id="ARBA00068035"/>
    </source>
</evidence>
<dbReference type="GO" id="GO:0003690">
    <property type="term" value="F:double-stranded DNA binding"/>
    <property type="evidence" value="ECO:0007669"/>
    <property type="project" value="Ensembl"/>
</dbReference>
<dbReference type="GO" id="GO:0042802">
    <property type="term" value="F:identical protein binding"/>
    <property type="evidence" value="ECO:0007669"/>
    <property type="project" value="Ensembl"/>
</dbReference>
<dbReference type="Pfam" id="PF03129">
    <property type="entry name" value="HGTP_anticodon"/>
    <property type="match status" value="1"/>
</dbReference>
<protein>
    <recommendedName>
        <fullName evidence="9">DNA polymerase subunit gamma-2</fullName>
    </recommendedName>
    <alternativeName>
        <fullName evidence="11">Mitochondrial DNA polymerase accessory subunit</fullName>
    </alternativeName>
    <alternativeName>
        <fullName evidence="10">MtPolB</fullName>
    </alternativeName>
    <alternativeName>
        <fullName evidence="12">PolG-beta</fullName>
    </alternativeName>
</protein>
<keyword evidence="3" id="KW-0809">Transit peptide</keyword>
<evidence type="ECO:0000256" key="8">
    <source>
        <dbReference type="ARBA" id="ARBA00065608"/>
    </source>
</evidence>
<evidence type="ECO:0000256" key="7">
    <source>
        <dbReference type="ARBA" id="ARBA00058907"/>
    </source>
</evidence>
<dbReference type="Gene3D" id="3.40.50.800">
    <property type="entry name" value="Anticodon-binding domain"/>
    <property type="match status" value="1"/>
</dbReference>
<evidence type="ECO:0000256" key="10">
    <source>
        <dbReference type="ARBA" id="ARBA00077312"/>
    </source>
</evidence>
<dbReference type="GO" id="GO:0007005">
    <property type="term" value="P:mitochondrion organization"/>
    <property type="evidence" value="ECO:0007669"/>
    <property type="project" value="Ensembl"/>
</dbReference>
<dbReference type="GO" id="GO:0006264">
    <property type="term" value="P:mitochondrial DNA replication"/>
    <property type="evidence" value="ECO:0007669"/>
    <property type="project" value="Ensembl"/>
</dbReference>
<reference evidence="14" key="2">
    <citation type="submission" date="2025-09" db="UniProtKB">
        <authorList>
            <consortium name="Ensembl"/>
        </authorList>
    </citation>
    <scope>IDENTIFICATION</scope>
</reference>
<evidence type="ECO:0000256" key="4">
    <source>
        <dbReference type="ARBA" id="ARBA00023125"/>
    </source>
</evidence>
<evidence type="ECO:0000259" key="13">
    <source>
        <dbReference type="Pfam" id="PF03129"/>
    </source>
</evidence>
<dbReference type="SUPFAM" id="SSF55681">
    <property type="entry name" value="Class II aaRS and biotin synthetases"/>
    <property type="match status" value="1"/>
</dbReference>
<dbReference type="GO" id="GO:0030337">
    <property type="term" value="F:DNA polymerase processivity factor activity"/>
    <property type="evidence" value="ECO:0007669"/>
    <property type="project" value="Ensembl"/>
</dbReference>
<keyword evidence="6" id="KW-1135">Mitochondrion nucleoid</keyword>
<evidence type="ECO:0000313" key="14">
    <source>
        <dbReference type="Ensembl" id="ENSNNAP00000012736.1"/>
    </source>
</evidence>
<dbReference type="InterPro" id="IPR004154">
    <property type="entry name" value="Anticodon-bd"/>
</dbReference>
<feature type="domain" description="Anticodon-binding" evidence="13">
    <location>
        <begin position="413"/>
        <end position="498"/>
    </location>
</feature>
<accession>A0A8C7DXJ5</accession>
<evidence type="ECO:0000256" key="2">
    <source>
        <dbReference type="ARBA" id="ARBA00022705"/>
    </source>
</evidence>
<dbReference type="InterPro" id="IPR027031">
    <property type="entry name" value="Gly-tRNA_synthase/POLG2"/>
</dbReference>
<proteinExistence type="predicted"/>
<keyword evidence="4" id="KW-0238">DNA-binding</keyword>
<dbReference type="CDD" id="cd02426">
    <property type="entry name" value="Pol_gamma_b_Cterm"/>
    <property type="match status" value="1"/>
</dbReference>
<dbReference type="GO" id="GO:0005760">
    <property type="term" value="C:gamma DNA polymerase complex"/>
    <property type="evidence" value="ECO:0007669"/>
    <property type="project" value="Ensembl"/>
</dbReference>
<dbReference type="PANTHER" id="PTHR10745:SF8">
    <property type="entry name" value="DNA POLYMERASE SUBUNIT GAMMA-2, MITOCHONDRIAL"/>
    <property type="match status" value="1"/>
</dbReference>
<dbReference type="GeneTree" id="ENSGT00940000153759"/>
<evidence type="ECO:0000256" key="5">
    <source>
        <dbReference type="ARBA" id="ARBA00023128"/>
    </source>
</evidence>
<dbReference type="AlphaFoldDB" id="A0A8C7DXJ5"/>
<evidence type="ECO:0000256" key="12">
    <source>
        <dbReference type="ARBA" id="ARBA00083605"/>
    </source>
</evidence>
<dbReference type="GO" id="GO:0042645">
    <property type="term" value="C:mitochondrial nucleoid"/>
    <property type="evidence" value="ECO:0007669"/>
    <property type="project" value="UniProtKB-SubCell"/>
</dbReference>
<dbReference type="PANTHER" id="PTHR10745">
    <property type="entry name" value="GLYCYL-TRNA SYNTHETASE/DNA POLYMERASE SUBUNIT GAMMA-2"/>
    <property type="match status" value="1"/>
</dbReference>
<comment type="function">
    <text evidence="7">Accessory subunit of DNA polymerase gamma solely responsible for replication of mitochondrial DNA (mtDNA). Acts as an allosteric regulator of the holoenzyme activities. Enhances the polymerase activity and the processivity of POLG by increasing its interactions with the DNA template. Suppresses POLG exonucleolytic proofreading especially toward homopolymeric templates bearing mismatched termini. Binds to single-stranded DNA.</text>
</comment>
<dbReference type="InterPro" id="IPR042064">
    <property type="entry name" value="POLG2_C"/>
</dbReference>
<name>A0A8C7DXJ5_NAJNA</name>
<sequence>MWLGRSSRWGCLCLANSGLSIARRGERGSGCLVSGRRLSFLHKRSRKRRRERQPGVPWEQLDSPKLLAGSRAAPSRLFRASAVLSVAQSRSCLRSSSSSADHEGEECGEAALAACQRRHFLRGGETGARVALKKNLATQWWEAVVVFREQVLGVEGPVRLEPAAGQGPLGESLRLVHPRTVGETLQEAGSDGEQPLAALQKMLAQSGMLRDNLLHGALEHYIDCLELVNQRLPFGIAQIGICFHPNDKNPMRTGERTMASLVWYNSARTAGQWLGYWLRQRLQWWRKFAISPSNFSSGAHNEEGRRGNNLYYNFPWGKETIETLQVLGDNELLQMYPGNVSRLHGRDGRKHVVPHVLSVNGNLDSGVLAYLYDSMQVSENGLTKKKALQRKVLKLHPCLAPIKVALDMGRGPAVELRQVCQELFKELLENEISVWPGYLETMQSSLEQLYTKYDEMGVLFTILISDATLENGLVQLRSRDTTLKETMHISRLKDFLIKYMSAAKNT</sequence>
<keyword evidence="5" id="KW-0496">Mitochondrion</keyword>
<dbReference type="Ensembl" id="ENSNNAT00000013327.1">
    <property type="protein sequence ID" value="ENSNNAP00000012736.1"/>
    <property type="gene ID" value="ENSNNAG00000008435.1"/>
</dbReference>
<keyword evidence="2" id="KW-0235">DNA replication</keyword>
<comment type="subcellular location">
    <subcellularLocation>
        <location evidence="1">Mitochondrion matrix</location>
        <location evidence="1">Mitochondrion nucleoid</location>
    </subcellularLocation>
</comment>
<evidence type="ECO:0000256" key="3">
    <source>
        <dbReference type="ARBA" id="ARBA00022946"/>
    </source>
</evidence>
<evidence type="ECO:0000256" key="11">
    <source>
        <dbReference type="ARBA" id="ARBA00080083"/>
    </source>
</evidence>
<dbReference type="OMA" id="WGQEVLE"/>
<organism evidence="14 15">
    <name type="scientific">Naja naja</name>
    <name type="common">Indian cobra</name>
    <dbReference type="NCBI Taxonomy" id="35670"/>
    <lineage>
        <taxon>Eukaryota</taxon>
        <taxon>Metazoa</taxon>
        <taxon>Chordata</taxon>
        <taxon>Craniata</taxon>
        <taxon>Vertebrata</taxon>
        <taxon>Euteleostomi</taxon>
        <taxon>Lepidosauria</taxon>
        <taxon>Squamata</taxon>
        <taxon>Bifurcata</taxon>
        <taxon>Unidentata</taxon>
        <taxon>Episquamata</taxon>
        <taxon>Toxicofera</taxon>
        <taxon>Serpentes</taxon>
        <taxon>Colubroidea</taxon>
        <taxon>Elapidae</taxon>
        <taxon>Elapinae</taxon>
        <taxon>Naja</taxon>
    </lineage>
</organism>
<dbReference type="GO" id="GO:0070182">
    <property type="term" value="F:DNA polymerase binding"/>
    <property type="evidence" value="ECO:0007669"/>
    <property type="project" value="Ensembl"/>
</dbReference>
<gene>
    <name evidence="14" type="primary">POLG2</name>
</gene>
<dbReference type="Gene3D" id="3.30.930.10">
    <property type="entry name" value="Bira Bifunctional Protein, Domain 2"/>
    <property type="match status" value="1"/>
</dbReference>
<comment type="subunit">
    <text evidence="8">Heterotrimer composed of a catalytic subunit and a homodimer of accessory subunits (POLG:POLG2).</text>
</comment>
<keyword evidence="15" id="KW-1185">Reference proteome</keyword>
<dbReference type="FunFam" id="3.40.50.800:FF:000014">
    <property type="entry name" value="Putative dna polymerase subunit gamma-2 mitochondrial"/>
    <property type="match status" value="1"/>
</dbReference>
<dbReference type="Proteomes" id="UP000694559">
    <property type="component" value="Unplaced"/>
</dbReference>
<dbReference type="GO" id="GO:0003887">
    <property type="term" value="F:DNA-directed DNA polymerase activity"/>
    <property type="evidence" value="ECO:0007669"/>
    <property type="project" value="Ensembl"/>
</dbReference>